<dbReference type="EMBL" id="RQHW01000007">
    <property type="protein sequence ID" value="TGN20814.1"/>
    <property type="molecule type" value="Genomic_DNA"/>
</dbReference>
<reference evidence="1" key="1">
    <citation type="journal article" date="2019" name="PLoS Negl. Trop. Dis.">
        <title>Revisiting the worldwide diversity of Leptospira species in the environment.</title>
        <authorList>
            <person name="Vincent A.T."/>
            <person name="Schiettekatte O."/>
            <person name="Bourhy P."/>
            <person name="Veyrier F.J."/>
            <person name="Picardeau M."/>
        </authorList>
    </citation>
    <scope>NUCLEOTIDE SEQUENCE [LARGE SCALE GENOMIC DNA]</scope>
    <source>
        <strain evidence="1">201300427</strain>
    </source>
</reference>
<gene>
    <name evidence="1" type="ORF">EHS15_01895</name>
</gene>
<dbReference type="RefSeq" id="WP_135758849.1">
    <property type="nucleotide sequence ID" value="NZ_RQHW01000007.1"/>
</dbReference>
<evidence type="ECO:0000313" key="2">
    <source>
        <dbReference type="Proteomes" id="UP000298058"/>
    </source>
</evidence>
<dbReference type="AlphaFoldDB" id="A0A4R9M205"/>
<dbReference type="Proteomes" id="UP000298058">
    <property type="component" value="Unassembled WGS sequence"/>
</dbReference>
<evidence type="ECO:0000313" key="1">
    <source>
        <dbReference type="EMBL" id="TGN20814.1"/>
    </source>
</evidence>
<accession>A0A4R9M205</accession>
<organism evidence="1 2">
    <name type="scientific">Leptospira idonii</name>
    <dbReference type="NCBI Taxonomy" id="1193500"/>
    <lineage>
        <taxon>Bacteria</taxon>
        <taxon>Pseudomonadati</taxon>
        <taxon>Spirochaetota</taxon>
        <taxon>Spirochaetia</taxon>
        <taxon>Leptospirales</taxon>
        <taxon>Leptospiraceae</taxon>
        <taxon>Leptospira</taxon>
    </lineage>
</organism>
<sequence>MKKLQMLEMIQTEIPAEFNELGEMTKEATAEISNLLYEENICIEVIPKEKNEIITWQIEMDDQGNEVGKSPNSTKWEKLSKEEKINEFLILRKNAYEVEAEKMRSETGKTILVRIIE</sequence>
<keyword evidence="2" id="KW-1185">Reference proteome</keyword>
<comment type="caution">
    <text evidence="1">The sequence shown here is derived from an EMBL/GenBank/DDBJ whole genome shotgun (WGS) entry which is preliminary data.</text>
</comment>
<name>A0A4R9M205_9LEPT</name>
<protein>
    <submittedName>
        <fullName evidence="1">Uncharacterized protein</fullName>
    </submittedName>
</protein>
<proteinExistence type="predicted"/>